<comment type="caution">
    <text evidence="9">The sequence shown here is derived from an EMBL/GenBank/DDBJ whole genome shotgun (WGS) entry which is preliminary data.</text>
</comment>
<dbReference type="AlphaFoldDB" id="A0A929MP26"/>
<dbReference type="InterPro" id="IPR017871">
    <property type="entry name" value="ABC_transporter-like_CS"/>
</dbReference>
<proteinExistence type="inferred from homology"/>
<accession>A0A929MP26</accession>
<evidence type="ECO:0000256" key="4">
    <source>
        <dbReference type="ARBA" id="ARBA00022741"/>
    </source>
</evidence>
<evidence type="ECO:0000313" key="10">
    <source>
        <dbReference type="Proteomes" id="UP000757900"/>
    </source>
</evidence>
<dbReference type="GO" id="GO:0005886">
    <property type="term" value="C:plasma membrane"/>
    <property type="evidence" value="ECO:0007669"/>
    <property type="project" value="UniProtKB-SubCell"/>
</dbReference>
<dbReference type="Pfam" id="PF00005">
    <property type="entry name" value="ABC_tran"/>
    <property type="match status" value="1"/>
</dbReference>
<dbReference type="GO" id="GO:0005524">
    <property type="term" value="F:ATP binding"/>
    <property type="evidence" value="ECO:0007669"/>
    <property type="project" value="UniProtKB-KW"/>
</dbReference>
<dbReference type="GO" id="GO:0015031">
    <property type="term" value="P:protein transport"/>
    <property type="evidence" value="ECO:0007669"/>
    <property type="project" value="UniProtKB-KW"/>
</dbReference>
<dbReference type="PANTHER" id="PTHR43776:SF7">
    <property type="entry name" value="D,D-DIPEPTIDE TRANSPORT ATP-BINDING PROTEIN DDPF-RELATED"/>
    <property type="match status" value="1"/>
</dbReference>
<dbReference type="InterPro" id="IPR050319">
    <property type="entry name" value="ABC_transp_ATP-bind"/>
</dbReference>
<keyword evidence="3" id="KW-0813">Transport</keyword>
<dbReference type="InterPro" id="IPR003439">
    <property type="entry name" value="ABC_transporter-like_ATP-bd"/>
</dbReference>
<dbReference type="Pfam" id="PF08352">
    <property type="entry name" value="oligo_HPY"/>
    <property type="match status" value="1"/>
</dbReference>
<keyword evidence="7" id="KW-0653">Protein transport</keyword>
<dbReference type="RefSeq" id="WP_268442457.1">
    <property type="nucleotide sequence ID" value="NZ_CAJPUI010000003.1"/>
</dbReference>
<dbReference type="Gene3D" id="3.40.50.300">
    <property type="entry name" value="P-loop containing nucleotide triphosphate hydrolases"/>
    <property type="match status" value="1"/>
</dbReference>
<dbReference type="FunFam" id="3.40.50.300:FF:000016">
    <property type="entry name" value="Oligopeptide ABC transporter ATP-binding component"/>
    <property type="match status" value="1"/>
</dbReference>
<evidence type="ECO:0000256" key="5">
    <source>
        <dbReference type="ARBA" id="ARBA00022840"/>
    </source>
</evidence>
<sequence>MPKKLLEVQNLVQHFGKKSAPIKAVDGISFDVYEGETLGLVGESGCGKSTTGRSIIGLYDITDGQIIFDGKPVSDLKSQAQRQAFARDVQMIFQDPYASLNPRMTAGEIIAEGFDIHGLYRNKQERADRIAELLEAVGLNREHANRYAHEFSGGQRQRLGIARALALKPRFIIADEPISALDVSIQAQVVNLLKRLQKERGLTYLFIAHDLSMVKYISDRIAVMYAGKIVEVGPAHDLYHSPVHPYTRSLLSAVPQPDPISESTRVRQPYQHEATDAPLSQHQVAEGHYVYASDEQFQRWMQAR</sequence>
<protein>
    <submittedName>
        <fullName evidence="9">ABC transporter ATP-binding protein</fullName>
    </submittedName>
</protein>
<gene>
    <name evidence="9" type="ORF">HXK00_03790</name>
</gene>
<name>A0A929MP26_ABIDE</name>
<comment type="similarity">
    <text evidence="2">Belongs to the ABC transporter superfamily.</text>
</comment>
<dbReference type="GO" id="GO:0015833">
    <property type="term" value="P:peptide transport"/>
    <property type="evidence" value="ECO:0007669"/>
    <property type="project" value="UniProtKB-KW"/>
</dbReference>
<dbReference type="InterPro" id="IPR003593">
    <property type="entry name" value="AAA+_ATPase"/>
</dbReference>
<organism evidence="9 10">
    <name type="scientific">Abiotrophia defectiva</name>
    <name type="common">Streptococcus defectivus</name>
    <dbReference type="NCBI Taxonomy" id="46125"/>
    <lineage>
        <taxon>Bacteria</taxon>
        <taxon>Bacillati</taxon>
        <taxon>Bacillota</taxon>
        <taxon>Bacilli</taxon>
        <taxon>Lactobacillales</taxon>
        <taxon>Aerococcaceae</taxon>
        <taxon>Abiotrophia</taxon>
    </lineage>
</organism>
<evidence type="ECO:0000256" key="3">
    <source>
        <dbReference type="ARBA" id="ARBA00022448"/>
    </source>
</evidence>
<dbReference type="EMBL" id="JABZFV010000061">
    <property type="protein sequence ID" value="MBF0934752.1"/>
    <property type="molecule type" value="Genomic_DNA"/>
</dbReference>
<comment type="subcellular location">
    <subcellularLocation>
        <location evidence="1">Cell membrane</location>
        <topology evidence="1">Peripheral membrane protein</topology>
    </subcellularLocation>
</comment>
<dbReference type="InterPro" id="IPR027417">
    <property type="entry name" value="P-loop_NTPase"/>
</dbReference>
<dbReference type="PROSITE" id="PS50893">
    <property type="entry name" value="ABC_TRANSPORTER_2"/>
    <property type="match status" value="1"/>
</dbReference>
<feature type="domain" description="ABC transporter" evidence="8">
    <location>
        <begin position="6"/>
        <end position="251"/>
    </location>
</feature>
<evidence type="ECO:0000256" key="1">
    <source>
        <dbReference type="ARBA" id="ARBA00004202"/>
    </source>
</evidence>
<keyword evidence="4" id="KW-0547">Nucleotide-binding</keyword>
<evidence type="ECO:0000313" key="9">
    <source>
        <dbReference type="EMBL" id="MBF0934752.1"/>
    </source>
</evidence>
<dbReference type="PANTHER" id="PTHR43776">
    <property type="entry name" value="TRANSPORT ATP-BINDING PROTEIN"/>
    <property type="match status" value="1"/>
</dbReference>
<dbReference type="GO" id="GO:0055085">
    <property type="term" value="P:transmembrane transport"/>
    <property type="evidence" value="ECO:0007669"/>
    <property type="project" value="UniProtKB-ARBA"/>
</dbReference>
<keyword evidence="5 9" id="KW-0067">ATP-binding</keyword>
<evidence type="ECO:0000256" key="7">
    <source>
        <dbReference type="ARBA" id="ARBA00022927"/>
    </source>
</evidence>
<dbReference type="SMART" id="SM00382">
    <property type="entry name" value="AAA"/>
    <property type="match status" value="1"/>
</dbReference>
<dbReference type="PROSITE" id="PS00211">
    <property type="entry name" value="ABC_TRANSPORTER_1"/>
    <property type="match status" value="1"/>
</dbReference>
<reference evidence="9" key="1">
    <citation type="submission" date="2020-04" db="EMBL/GenBank/DDBJ databases">
        <title>Deep metagenomics examines the oral microbiome during advanced dental caries in children, revealing novel taxa and co-occurrences with host molecules.</title>
        <authorList>
            <person name="Baker J.L."/>
            <person name="Morton J.T."/>
            <person name="Dinis M."/>
            <person name="Alvarez R."/>
            <person name="Tran N.C."/>
            <person name="Knight R."/>
            <person name="Edlund A."/>
        </authorList>
    </citation>
    <scope>NUCLEOTIDE SEQUENCE</scope>
    <source>
        <strain evidence="9">JCVI_23_bin.16</strain>
    </source>
</reference>
<dbReference type="SUPFAM" id="SSF52540">
    <property type="entry name" value="P-loop containing nucleoside triphosphate hydrolases"/>
    <property type="match status" value="1"/>
</dbReference>
<evidence type="ECO:0000256" key="2">
    <source>
        <dbReference type="ARBA" id="ARBA00005417"/>
    </source>
</evidence>
<dbReference type="GO" id="GO:0016887">
    <property type="term" value="F:ATP hydrolysis activity"/>
    <property type="evidence" value="ECO:0007669"/>
    <property type="project" value="InterPro"/>
</dbReference>
<evidence type="ECO:0000256" key="6">
    <source>
        <dbReference type="ARBA" id="ARBA00022856"/>
    </source>
</evidence>
<dbReference type="Proteomes" id="UP000757900">
    <property type="component" value="Unassembled WGS sequence"/>
</dbReference>
<evidence type="ECO:0000259" key="8">
    <source>
        <dbReference type="PROSITE" id="PS50893"/>
    </source>
</evidence>
<dbReference type="InterPro" id="IPR013563">
    <property type="entry name" value="Oligopep_ABC_C"/>
</dbReference>
<dbReference type="CDD" id="cd03257">
    <property type="entry name" value="ABC_NikE_OppD_transporters"/>
    <property type="match status" value="1"/>
</dbReference>
<keyword evidence="6" id="KW-0571">Peptide transport</keyword>